<dbReference type="HOGENOM" id="CLU_068433_1_0_9"/>
<dbReference type="PANTHER" id="PTHR34094">
    <property type="match status" value="1"/>
</dbReference>
<organism evidence="2 3">
    <name type="scientific">Priestia megaterium (strain ATCC 14581 / DSM 32 / CCUG 1817 / JCM 2506 / NBRC 15308 / NCIMB 9376 / NCTC 10342 / NRRL B-14308 / VKM B-512 / Ford 19)</name>
    <name type="common">Bacillus megaterium</name>
    <dbReference type="NCBI Taxonomy" id="1348623"/>
    <lineage>
        <taxon>Bacteria</taxon>
        <taxon>Bacillati</taxon>
        <taxon>Bacillota</taxon>
        <taxon>Bacilli</taxon>
        <taxon>Bacillales</taxon>
        <taxon>Bacillaceae</taxon>
        <taxon>Priestia</taxon>
    </lineage>
</organism>
<evidence type="ECO:0000313" key="2">
    <source>
        <dbReference type="EMBL" id="AJI24617.1"/>
    </source>
</evidence>
<sequence length="287" mass="31505">MLNKKKLSILAGILILVGVIGSLLTYRAIDSEPISKEKTINSNQVSKVNIDTDNTRVHVYPIKGDNIKVTLKGETSPNIKRDFTTAVKNSTLFISYNEQQRSWINFDIVSVLKPLSINVYLPEKQYNSLGISSNNGYVSVKKVRAADVSIRANNGRVELENIDSQNLNTSVRNGLTSIKNAAAKTVQAKGNNGKITLSNVEGNLEGETHNGSIALETEELDRDIDFKTHNGKIKITTEKEPSDVQFNVSVDNGKVNILNKYDRDAVIGKGKNIIKLATHNGSISVIK</sequence>
<dbReference type="Gene3D" id="2.160.20.120">
    <property type="match status" value="1"/>
</dbReference>
<dbReference type="RefSeq" id="WP_034649791.1">
    <property type="nucleotide sequence ID" value="NZ_BCVB01000012.1"/>
</dbReference>
<evidence type="ECO:0000259" key="1">
    <source>
        <dbReference type="Pfam" id="PF13349"/>
    </source>
</evidence>
<dbReference type="InterPro" id="IPR025164">
    <property type="entry name" value="Toastrack_DUF4097"/>
</dbReference>
<reference evidence="2 3" key="1">
    <citation type="journal article" date="2015" name="Genome Announc.">
        <title>Complete genome sequences for 35 biothreat assay-relevant bacillus species.</title>
        <authorList>
            <person name="Johnson S.L."/>
            <person name="Daligault H.E."/>
            <person name="Davenport K.W."/>
            <person name="Jaissle J."/>
            <person name="Frey K.G."/>
            <person name="Ladner J.T."/>
            <person name="Broomall S.M."/>
            <person name="Bishop-Lilly K.A."/>
            <person name="Bruce D.C."/>
            <person name="Gibbons H.S."/>
            <person name="Coyne S.R."/>
            <person name="Lo C.C."/>
            <person name="Meincke L."/>
            <person name="Munk A.C."/>
            <person name="Koroleva G.I."/>
            <person name="Rosenzweig C.N."/>
            <person name="Palacios G.F."/>
            <person name="Redden C.L."/>
            <person name="Minogue T.D."/>
            <person name="Chain P.S."/>
        </authorList>
    </citation>
    <scope>NUCLEOTIDE SEQUENCE [LARGE SCALE GENOMIC DNA]</scope>
    <source>
        <strain evidence="3">ATCC 14581 / DSM 32 / JCM 2506 / NBRC 15308 / NCIMB 9376 / NCTC 10342 / NRRL B-14308 / VKM B-512</strain>
    </source>
</reference>
<name>A0A0B6ATY6_PRIM2</name>
<accession>A0A0B6ATY6</accession>
<dbReference type="AlphaFoldDB" id="A0A0B6ATY6"/>
<dbReference type="Proteomes" id="UP000031829">
    <property type="component" value="Chromosome"/>
</dbReference>
<gene>
    <name evidence="2" type="ORF">BG04_654</name>
</gene>
<dbReference type="KEGG" id="bmeg:BG04_654"/>
<evidence type="ECO:0000313" key="3">
    <source>
        <dbReference type="Proteomes" id="UP000031829"/>
    </source>
</evidence>
<dbReference type="Pfam" id="PF13349">
    <property type="entry name" value="DUF4097"/>
    <property type="match status" value="1"/>
</dbReference>
<dbReference type="GeneID" id="93644149"/>
<dbReference type="PANTHER" id="PTHR34094:SF1">
    <property type="entry name" value="PROTEIN FAM185A"/>
    <property type="match status" value="1"/>
</dbReference>
<feature type="domain" description="DUF4097" evidence="1">
    <location>
        <begin position="46"/>
        <end position="285"/>
    </location>
</feature>
<protein>
    <recommendedName>
        <fullName evidence="1">DUF4097 domain-containing protein</fullName>
    </recommendedName>
</protein>
<proteinExistence type="predicted"/>
<dbReference type="EMBL" id="CP009920">
    <property type="protein sequence ID" value="AJI24617.1"/>
    <property type="molecule type" value="Genomic_DNA"/>
</dbReference>